<dbReference type="Pfam" id="PF13614">
    <property type="entry name" value="AAA_31"/>
    <property type="match status" value="1"/>
</dbReference>
<protein>
    <submittedName>
        <fullName evidence="2">Chromosome partitioning protein</fullName>
    </submittedName>
</protein>
<dbReference type="CDD" id="cd02042">
    <property type="entry name" value="ParAB_family"/>
    <property type="match status" value="1"/>
</dbReference>
<dbReference type="RefSeq" id="WP_076387500.1">
    <property type="nucleotide sequence ID" value="NZ_FTOI01000010.1"/>
</dbReference>
<dbReference type="InterPro" id="IPR025669">
    <property type="entry name" value="AAA_dom"/>
</dbReference>
<dbReference type="Proteomes" id="UP000185839">
    <property type="component" value="Unassembled WGS sequence"/>
</dbReference>
<dbReference type="AlphaFoldDB" id="A0A1N7MU47"/>
<dbReference type="PANTHER" id="PTHR13696:SF99">
    <property type="entry name" value="COBYRINIC ACID AC-DIAMIDE SYNTHASE"/>
    <property type="match status" value="1"/>
</dbReference>
<gene>
    <name evidence="2" type="ORF">SAMN05421789_11045</name>
</gene>
<name>A0A1N7MU47_9FLAO</name>
<organism evidence="2 3">
    <name type="scientific">Kaistella chaponensis</name>
    <dbReference type="NCBI Taxonomy" id="713588"/>
    <lineage>
        <taxon>Bacteria</taxon>
        <taxon>Pseudomonadati</taxon>
        <taxon>Bacteroidota</taxon>
        <taxon>Flavobacteriia</taxon>
        <taxon>Flavobacteriales</taxon>
        <taxon>Weeksellaceae</taxon>
        <taxon>Chryseobacterium group</taxon>
        <taxon>Kaistella</taxon>
    </lineage>
</organism>
<dbReference type="Gene3D" id="3.40.50.300">
    <property type="entry name" value="P-loop containing nucleotide triphosphate hydrolases"/>
    <property type="match status" value="1"/>
</dbReference>
<keyword evidence="3" id="KW-1185">Reference proteome</keyword>
<dbReference type="OrthoDB" id="9815116at2"/>
<dbReference type="SUPFAM" id="SSF52540">
    <property type="entry name" value="P-loop containing nucleoside triphosphate hydrolases"/>
    <property type="match status" value="1"/>
</dbReference>
<feature type="domain" description="AAA" evidence="1">
    <location>
        <begin position="3"/>
        <end position="172"/>
    </location>
</feature>
<evidence type="ECO:0000313" key="2">
    <source>
        <dbReference type="EMBL" id="SIS89657.1"/>
    </source>
</evidence>
<dbReference type="PIRSF" id="PIRSF009320">
    <property type="entry name" value="Nuc_binding_HP_1000"/>
    <property type="match status" value="1"/>
</dbReference>
<dbReference type="InterPro" id="IPR027417">
    <property type="entry name" value="P-loop_NTPase"/>
</dbReference>
<reference evidence="3" key="1">
    <citation type="submission" date="2017-01" db="EMBL/GenBank/DDBJ databases">
        <authorList>
            <person name="Varghese N."/>
            <person name="Submissions S."/>
        </authorList>
    </citation>
    <scope>NUCLEOTIDE SEQUENCE [LARGE SCALE GENOMIC DNA]</scope>
    <source>
        <strain evidence="3">DSM 23145</strain>
    </source>
</reference>
<dbReference type="EMBL" id="FTOI01000010">
    <property type="protein sequence ID" value="SIS89657.1"/>
    <property type="molecule type" value="Genomic_DNA"/>
</dbReference>
<evidence type="ECO:0000259" key="1">
    <source>
        <dbReference type="Pfam" id="PF13614"/>
    </source>
</evidence>
<accession>A0A1N7MU47</accession>
<dbReference type="InterPro" id="IPR050678">
    <property type="entry name" value="DNA_Partitioning_ATPase"/>
</dbReference>
<proteinExistence type="predicted"/>
<evidence type="ECO:0000313" key="3">
    <source>
        <dbReference type="Proteomes" id="UP000185839"/>
    </source>
</evidence>
<dbReference type="PANTHER" id="PTHR13696">
    <property type="entry name" value="P-LOOP CONTAINING NUCLEOSIDE TRIPHOSPHATE HYDROLASE"/>
    <property type="match status" value="1"/>
</dbReference>
<sequence>MKTKVISVLTQKGGVGKTTTTIHLAASFAKKGSKVLVIDFDSQKNLSLGYKLDEDFPYTVVDFLEQKEGLEFTQKSEHNNVYVLAGSEKLESYKIDRYALKESIKLLEDYFDYILIDCPPKPLNDELSLGEVAVCASDYVLSPIKDDEYSLAGITSLIPSLLNLKAKHNLDFEYLGFFFNSVLVNSSDFRSYYNDFLSNEFTKDYLLKTFVRQDVNIKKAIKEGKTIFQIDSKSRASKDFKDLVKELKKKMI</sequence>
<dbReference type="STRING" id="713588.SAMN05421789_11045"/>